<dbReference type="Proteomes" id="UP000028990">
    <property type="component" value="Unassembled WGS sequence"/>
</dbReference>
<evidence type="ECO:0000256" key="1">
    <source>
        <dbReference type="ARBA" id="ARBA00007943"/>
    </source>
</evidence>
<dbReference type="PANTHER" id="PTHR16035">
    <property type="entry name" value="PROTEIN FAM90A1"/>
    <property type="match status" value="1"/>
</dbReference>
<comment type="similarity">
    <text evidence="1">Belongs to the FAM90 family.</text>
</comment>
<gene>
    <name evidence="4" type="ORF">H920_02142</name>
</gene>
<feature type="compositionally biased region" description="Basic residues" evidence="2">
    <location>
        <begin position="32"/>
        <end position="44"/>
    </location>
</feature>
<keyword evidence="5" id="KW-1185">Reference proteome</keyword>
<feature type="compositionally biased region" description="Basic and acidic residues" evidence="2">
    <location>
        <begin position="303"/>
        <end position="316"/>
    </location>
</feature>
<dbReference type="InterPro" id="IPR039213">
    <property type="entry name" value="FAM90"/>
</dbReference>
<feature type="compositionally biased region" description="Basic and acidic residues" evidence="2">
    <location>
        <begin position="103"/>
        <end position="112"/>
    </location>
</feature>
<protein>
    <recommendedName>
        <fullName evidence="3">Zinc knuckle domain-containing protein</fullName>
    </recommendedName>
</protein>
<organism evidence="4 5">
    <name type="scientific">Fukomys damarensis</name>
    <name type="common">Damaraland mole rat</name>
    <name type="synonym">Cryptomys damarensis</name>
    <dbReference type="NCBI Taxonomy" id="885580"/>
    <lineage>
        <taxon>Eukaryota</taxon>
        <taxon>Metazoa</taxon>
        <taxon>Chordata</taxon>
        <taxon>Craniata</taxon>
        <taxon>Vertebrata</taxon>
        <taxon>Euteleostomi</taxon>
        <taxon>Mammalia</taxon>
        <taxon>Eutheria</taxon>
        <taxon>Euarchontoglires</taxon>
        <taxon>Glires</taxon>
        <taxon>Rodentia</taxon>
        <taxon>Hystricomorpha</taxon>
        <taxon>Bathyergidae</taxon>
        <taxon>Fukomys</taxon>
    </lineage>
</organism>
<feature type="region of interest" description="Disordered" evidence="2">
    <location>
        <begin position="155"/>
        <end position="233"/>
    </location>
</feature>
<reference evidence="4 5" key="1">
    <citation type="submission" date="2013-11" db="EMBL/GenBank/DDBJ databases">
        <title>The Damaraland mole rat (Fukomys damarensis) genome and evolution of African mole rats.</title>
        <authorList>
            <person name="Gladyshev V.N."/>
            <person name="Fang X."/>
        </authorList>
    </citation>
    <scope>NUCLEOTIDE SEQUENCE [LARGE SCALE GENOMIC DNA]</scope>
    <source>
        <tissue evidence="4">Liver</tissue>
    </source>
</reference>
<feature type="compositionally biased region" description="Basic and acidic residues" evidence="2">
    <location>
        <begin position="51"/>
        <end position="78"/>
    </location>
</feature>
<dbReference type="InterPro" id="IPR041670">
    <property type="entry name" value="Znf-CCHC_6"/>
</dbReference>
<dbReference type="AlphaFoldDB" id="A0A091E1S4"/>
<feature type="compositionally biased region" description="Polar residues" evidence="2">
    <location>
        <begin position="290"/>
        <end position="299"/>
    </location>
</feature>
<accession>A0A091E1S4</accession>
<sequence>MAPSPPRFRSARGRRTPCGHRPVRETGSGAKARGRPRPTRRRTRGAQGDAGQRRPDSEREDRLRDFDLGFEPRSRVAENEGGPTTCRAEPEERKFTHLMKQNSPDKTKKDGPQHIPGGTGEAVLETINMLTERWEVVASVEALLRFPLMPGEDPAARCAAKRKRQPSAEQPHRVSQTRGDPKERSRKPNNKPVSSVDQKAKHMGQMPGLERRPQWAQGPPVKKVLKGQQRRAVGPKVLPAEQEGTTVKCKNCGAFGHAARSKRCPMKTWGGLLPFRPLGARKKENLNPRGPQQFQTPGLISQMDREKEQSTRQEELRRGTVTLPLPNSSHEMAPADCSESTEPCAFLRKPTRPMPVHTTKKRSALAPIHTGAAPIKTPDVRFWAVWCGENTGPQDAVNCSLQITIGWNLSYAQPQFLLELLTFPVPPSCYLVRSVFQWLETLPLCPCAFSRPRVCTSGSL</sequence>
<feature type="compositionally biased region" description="Basic residues" evidence="2">
    <location>
        <begin position="9"/>
        <end position="18"/>
    </location>
</feature>
<evidence type="ECO:0000256" key="2">
    <source>
        <dbReference type="SAM" id="MobiDB-lite"/>
    </source>
</evidence>
<feature type="region of interest" description="Disordered" evidence="2">
    <location>
        <begin position="1"/>
        <end position="118"/>
    </location>
</feature>
<proteinExistence type="inferred from homology"/>
<evidence type="ECO:0000259" key="3">
    <source>
        <dbReference type="Pfam" id="PF15288"/>
    </source>
</evidence>
<dbReference type="Pfam" id="PF15288">
    <property type="entry name" value="zf-CCHC_6"/>
    <property type="match status" value="1"/>
</dbReference>
<name>A0A091E1S4_FUKDA</name>
<feature type="region of interest" description="Disordered" evidence="2">
    <location>
        <begin position="284"/>
        <end position="316"/>
    </location>
</feature>
<feature type="domain" description="Zinc knuckle" evidence="3">
    <location>
        <begin position="247"/>
        <end position="285"/>
    </location>
</feature>
<dbReference type="PANTHER" id="PTHR16035:SF16">
    <property type="entry name" value="PROTEIN FAM90A1-RELATED"/>
    <property type="match status" value="1"/>
</dbReference>
<dbReference type="EMBL" id="KN121407">
    <property type="protein sequence ID" value="KFO36515.1"/>
    <property type="molecule type" value="Genomic_DNA"/>
</dbReference>
<evidence type="ECO:0000313" key="5">
    <source>
        <dbReference type="Proteomes" id="UP000028990"/>
    </source>
</evidence>
<evidence type="ECO:0000313" key="4">
    <source>
        <dbReference type="EMBL" id="KFO36515.1"/>
    </source>
</evidence>